<dbReference type="InterPro" id="IPR036568">
    <property type="entry name" value="GGCT-like_sf"/>
</dbReference>
<dbReference type="SUPFAM" id="SSF110857">
    <property type="entry name" value="Gamma-glutamyl cyclotransferase-like"/>
    <property type="match status" value="1"/>
</dbReference>
<organism evidence="2">
    <name type="scientific">Roseihalotalea indica</name>
    <dbReference type="NCBI Taxonomy" id="2867963"/>
    <lineage>
        <taxon>Bacteria</taxon>
        <taxon>Pseudomonadati</taxon>
        <taxon>Bacteroidota</taxon>
        <taxon>Cytophagia</taxon>
        <taxon>Cytophagales</taxon>
        <taxon>Catalimonadaceae</taxon>
        <taxon>Roseihalotalea</taxon>
    </lineage>
</organism>
<accession>A0AA49GJQ1</accession>
<reference evidence="2" key="2">
    <citation type="journal article" date="2024" name="Antonie Van Leeuwenhoek">
        <title>Roseihalotalea indica gen. nov., sp. nov., a halophilic Bacteroidetes from mesopelagic Southwest Indian Ocean with higher carbohydrate metabolic potential.</title>
        <authorList>
            <person name="Chen B."/>
            <person name="Zhang M."/>
            <person name="Lin D."/>
            <person name="Ye J."/>
            <person name="Tang K."/>
        </authorList>
    </citation>
    <scope>NUCLEOTIDE SEQUENCE</scope>
    <source>
        <strain evidence="2">TK19036</strain>
    </source>
</reference>
<evidence type="ECO:0000313" key="2">
    <source>
        <dbReference type="EMBL" id="WKN36095.1"/>
    </source>
</evidence>
<gene>
    <name evidence="2" type="ORF">K4G66_27390</name>
</gene>
<dbReference type="InterPro" id="IPR013024">
    <property type="entry name" value="GGCT-like"/>
</dbReference>
<dbReference type="Pfam" id="PF06094">
    <property type="entry name" value="GGACT"/>
    <property type="match status" value="1"/>
</dbReference>
<proteinExistence type="predicted"/>
<dbReference type="EMBL" id="CP120682">
    <property type="protein sequence ID" value="WKN36095.1"/>
    <property type="molecule type" value="Genomic_DNA"/>
</dbReference>
<dbReference type="InterPro" id="IPR009288">
    <property type="entry name" value="AIG2-like_dom"/>
</dbReference>
<protein>
    <submittedName>
        <fullName evidence="2">Gamma-glutamylcyclotransferase</fullName>
    </submittedName>
</protein>
<dbReference type="Gene3D" id="3.10.490.10">
    <property type="entry name" value="Gamma-glutamyl cyclotransferase-like"/>
    <property type="match status" value="1"/>
</dbReference>
<name>A0AA49GJQ1_9BACT</name>
<dbReference type="CDD" id="cd06661">
    <property type="entry name" value="GGCT_like"/>
    <property type="match status" value="1"/>
</dbReference>
<evidence type="ECO:0000259" key="1">
    <source>
        <dbReference type="Pfam" id="PF06094"/>
    </source>
</evidence>
<feature type="domain" description="Gamma-glutamylcyclotransferase AIG2-like" evidence="1">
    <location>
        <begin position="6"/>
        <end position="115"/>
    </location>
</feature>
<dbReference type="AlphaFoldDB" id="A0AA49GJQ1"/>
<sequence>MDFYNVFVYGTLRRSGMYAHYLAASELIQEGYILEGYALYDYQQWYPYMVPKPGSTVTGDIYRVDESTLKELHELEGVDELLYRFVYLKEPNCHTYLKYNEDVRDLIFIEGGDWLKYFRSLPR</sequence>
<reference evidence="2" key="1">
    <citation type="journal article" date="2023" name="Comput. Struct. Biotechnol. J.">
        <title>Discovery of a novel marine Bacteroidetes with a rich repertoire of carbohydrate-active enzymes.</title>
        <authorList>
            <person name="Chen B."/>
            <person name="Liu G."/>
            <person name="Chen Q."/>
            <person name="Wang H."/>
            <person name="Liu L."/>
            <person name="Tang K."/>
        </authorList>
    </citation>
    <scope>NUCLEOTIDE SEQUENCE</scope>
    <source>
        <strain evidence="2">TK19036</strain>
    </source>
</reference>